<dbReference type="AlphaFoldDB" id="B9TEC9"/>
<accession>B9TEC9</accession>
<dbReference type="InParanoid" id="B9TEC9"/>
<name>B9TEC9_RICCO</name>
<dbReference type="Proteomes" id="UP000008311">
    <property type="component" value="Unassembled WGS sequence"/>
</dbReference>
<feature type="region of interest" description="Disordered" evidence="1">
    <location>
        <begin position="88"/>
        <end position="302"/>
    </location>
</feature>
<evidence type="ECO:0000313" key="2">
    <source>
        <dbReference type="EMBL" id="EEF25786.1"/>
    </source>
</evidence>
<feature type="compositionally biased region" description="Basic residues" evidence="1">
    <location>
        <begin position="208"/>
        <end position="221"/>
    </location>
</feature>
<feature type="region of interest" description="Disordered" evidence="1">
    <location>
        <begin position="45"/>
        <end position="67"/>
    </location>
</feature>
<sequence length="302" mass="33421">MTAGHVAIGIRDRHVQMHALGADRAGQGQQFAVAVDHGRAVAAGQPEHGRRQAAHGRQHEGGAQVPPLRPRFETAAQVVSRVQSFDMHGHHAEDTPSERPHADERAMQPECERRPAGHAGEQHLQITRHAGRRRRAPIIRFTPAQQHEVDQRPDQETAEQQQVGQRAIGQQVGAAPQRDRCGQRLTQPGGDVRAGQQGGGEQYEGRQHQRRGGVARPRRRQPQPDRIGPGLAVAPHQQRESRQRSQRVQRPPRARAVARDHLPAQAGRDQPQRMHADHQPQSCHQCRHPSSPPTGSSSRTSC</sequence>
<evidence type="ECO:0000256" key="1">
    <source>
        <dbReference type="SAM" id="MobiDB-lite"/>
    </source>
</evidence>
<feature type="compositionally biased region" description="Basic residues" evidence="1">
    <location>
        <begin position="244"/>
        <end position="253"/>
    </location>
</feature>
<feature type="compositionally biased region" description="Low complexity" evidence="1">
    <location>
        <begin position="293"/>
        <end position="302"/>
    </location>
</feature>
<feature type="compositionally biased region" description="Basic and acidic residues" evidence="1">
    <location>
        <begin position="88"/>
        <end position="115"/>
    </location>
</feature>
<protein>
    <submittedName>
        <fullName evidence="2">Uncharacterized protein</fullName>
    </submittedName>
</protein>
<organism evidence="2 3">
    <name type="scientific">Ricinus communis</name>
    <name type="common">Castor bean</name>
    <dbReference type="NCBI Taxonomy" id="3988"/>
    <lineage>
        <taxon>Eukaryota</taxon>
        <taxon>Viridiplantae</taxon>
        <taxon>Streptophyta</taxon>
        <taxon>Embryophyta</taxon>
        <taxon>Tracheophyta</taxon>
        <taxon>Spermatophyta</taxon>
        <taxon>Magnoliopsida</taxon>
        <taxon>eudicotyledons</taxon>
        <taxon>Gunneridae</taxon>
        <taxon>Pentapetalae</taxon>
        <taxon>rosids</taxon>
        <taxon>fabids</taxon>
        <taxon>Malpighiales</taxon>
        <taxon>Euphorbiaceae</taxon>
        <taxon>Acalyphoideae</taxon>
        <taxon>Acalypheae</taxon>
        <taxon>Ricinus</taxon>
    </lineage>
</organism>
<gene>
    <name evidence="2" type="ORF">RCOM_1953760</name>
</gene>
<dbReference type="EMBL" id="EQ978931">
    <property type="protein sequence ID" value="EEF25786.1"/>
    <property type="molecule type" value="Genomic_DNA"/>
</dbReference>
<proteinExistence type="predicted"/>
<keyword evidence="3" id="KW-1185">Reference proteome</keyword>
<evidence type="ECO:0000313" key="3">
    <source>
        <dbReference type="Proteomes" id="UP000008311"/>
    </source>
</evidence>
<feature type="compositionally biased region" description="Low complexity" evidence="1">
    <location>
        <begin position="160"/>
        <end position="175"/>
    </location>
</feature>
<reference evidence="3" key="1">
    <citation type="journal article" date="2010" name="Nat. Biotechnol.">
        <title>Draft genome sequence of the oilseed species Ricinus communis.</title>
        <authorList>
            <person name="Chan A.P."/>
            <person name="Crabtree J."/>
            <person name="Zhao Q."/>
            <person name="Lorenzi H."/>
            <person name="Orvis J."/>
            <person name="Puiu D."/>
            <person name="Melake-Berhan A."/>
            <person name="Jones K.M."/>
            <person name="Redman J."/>
            <person name="Chen G."/>
            <person name="Cahoon E.B."/>
            <person name="Gedil M."/>
            <person name="Stanke M."/>
            <person name="Haas B.J."/>
            <person name="Wortman J.R."/>
            <person name="Fraser-Liggett C.M."/>
            <person name="Ravel J."/>
            <person name="Rabinowicz P.D."/>
        </authorList>
    </citation>
    <scope>NUCLEOTIDE SEQUENCE [LARGE SCALE GENOMIC DNA]</scope>
    <source>
        <strain evidence="3">cv. Hale</strain>
    </source>
</reference>